<comment type="subcellular location">
    <subcellularLocation>
        <location evidence="1">Cell membrane</location>
    </subcellularLocation>
</comment>
<evidence type="ECO:0000256" key="4">
    <source>
        <dbReference type="ARBA" id="ARBA00023136"/>
    </source>
</evidence>
<dbReference type="PROSITE" id="PS51257">
    <property type="entry name" value="PROKAR_LIPOPROTEIN"/>
    <property type="match status" value="1"/>
</dbReference>
<keyword evidence="3" id="KW-1003">Cell membrane</keyword>
<evidence type="ECO:0000259" key="6">
    <source>
        <dbReference type="Pfam" id="PF04069"/>
    </source>
</evidence>
<dbReference type="CDD" id="cd13639">
    <property type="entry name" value="PBP2_OpuAC_like"/>
    <property type="match status" value="1"/>
</dbReference>
<feature type="signal peptide" evidence="5">
    <location>
        <begin position="1"/>
        <end position="28"/>
    </location>
</feature>
<dbReference type="EMBL" id="JBHRSS010000009">
    <property type="protein sequence ID" value="MFC3105905.1"/>
    <property type="molecule type" value="Genomic_DNA"/>
</dbReference>
<dbReference type="SUPFAM" id="SSF53850">
    <property type="entry name" value="Periplasmic binding protein-like II"/>
    <property type="match status" value="1"/>
</dbReference>
<evidence type="ECO:0000256" key="1">
    <source>
        <dbReference type="ARBA" id="ARBA00004236"/>
    </source>
</evidence>
<dbReference type="Gene3D" id="3.40.190.10">
    <property type="entry name" value="Periplasmic binding protein-like II"/>
    <property type="match status" value="1"/>
</dbReference>
<dbReference type="Pfam" id="PF04069">
    <property type="entry name" value="OpuAC"/>
    <property type="match status" value="1"/>
</dbReference>
<keyword evidence="2" id="KW-0813">Transport</keyword>
<dbReference type="RefSeq" id="WP_380691462.1">
    <property type="nucleotide sequence ID" value="NZ_JBHRSS010000009.1"/>
</dbReference>
<evidence type="ECO:0000256" key="5">
    <source>
        <dbReference type="SAM" id="SignalP"/>
    </source>
</evidence>
<dbReference type="InterPro" id="IPR007210">
    <property type="entry name" value="ABC_Gly_betaine_transp_sub-bd"/>
</dbReference>
<dbReference type="Gene3D" id="3.40.190.100">
    <property type="entry name" value="Glycine betaine-binding periplasmic protein, domain 2"/>
    <property type="match status" value="1"/>
</dbReference>
<reference evidence="8" key="1">
    <citation type="journal article" date="2019" name="Int. J. Syst. Evol. Microbiol.">
        <title>The Global Catalogue of Microorganisms (GCM) 10K type strain sequencing project: providing services to taxonomists for standard genome sequencing and annotation.</title>
        <authorList>
            <consortium name="The Broad Institute Genomics Platform"/>
            <consortium name="The Broad Institute Genome Sequencing Center for Infectious Disease"/>
            <person name="Wu L."/>
            <person name="Ma J."/>
        </authorList>
    </citation>
    <scope>NUCLEOTIDE SEQUENCE [LARGE SCALE GENOMIC DNA]</scope>
    <source>
        <strain evidence="8">KCTC 52640</strain>
    </source>
</reference>
<evidence type="ECO:0000256" key="3">
    <source>
        <dbReference type="ARBA" id="ARBA00022475"/>
    </source>
</evidence>
<accession>A0ABV7ETM8</accession>
<dbReference type="PANTHER" id="PTHR47737:SF1">
    <property type="entry name" value="GLYCINE BETAINE_PROLINE BETAINE TRANSPORT SYSTEM PERMEASE PROTEIN PROW"/>
    <property type="match status" value="1"/>
</dbReference>
<organism evidence="7 8">
    <name type="scientific">Salinisphaera aquimarina</name>
    <dbReference type="NCBI Taxonomy" id="2094031"/>
    <lineage>
        <taxon>Bacteria</taxon>
        <taxon>Pseudomonadati</taxon>
        <taxon>Pseudomonadota</taxon>
        <taxon>Gammaproteobacteria</taxon>
        <taxon>Salinisphaerales</taxon>
        <taxon>Salinisphaeraceae</taxon>
        <taxon>Salinisphaera</taxon>
    </lineage>
</organism>
<dbReference type="Proteomes" id="UP001595462">
    <property type="component" value="Unassembled WGS sequence"/>
</dbReference>
<sequence length="293" mass="32395">MKNTFTRWAGTAALAVGVTLGSMGCAQAADDTIEFGWTAWSDAEFVTKLAKTLIEDHTDYKVKLTLSAIGVQYQGVANGDLDGMLMAWLPDTHADYWERVKDDVVDLGTLYDGARLGWAVPDYIPEDELSSIEDLKKPAVVEMLGGKIQGIDPGAGLMQLSEKAMDTYDLNDDYRLVSASGAAMTAALARAEKRHEPIVVTGWTPHWMFGRWNLRFLDDPDGTLGEAQHVDVVVRKGFEDDYPDVAKFLSNMHIPLEGLQASMDEAQKTSYDDAIKNWIDAHPDTIKEWFGES</sequence>
<name>A0ABV7ETM8_9GAMM</name>
<protein>
    <submittedName>
        <fullName evidence="7">Glycine betaine ABC transporter substrate-binding protein</fullName>
    </submittedName>
</protein>
<feature type="chain" id="PRO_5046948948" evidence="5">
    <location>
        <begin position="29"/>
        <end position="293"/>
    </location>
</feature>
<evidence type="ECO:0000313" key="8">
    <source>
        <dbReference type="Proteomes" id="UP001595462"/>
    </source>
</evidence>
<evidence type="ECO:0000256" key="2">
    <source>
        <dbReference type="ARBA" id="ARBA00022448"/>
    </source>
</evidence>
<feature type="domain" description="ABC-type glycine betaine transport system substrate-binding" evidence="6">
    <location>
        <begin position="31"/>
        <end position="280"/>
    </location>
</feature>
<evidence type="ECO:0000313" key="7">
    <source>
        <dbReference type="EMBL" id="MFC3105905.1"/>
    </source>
</evidence>
<gene>
    <name evidence="7" type="ORF">ACFOSU_18705</name>
</gene>
<keyword evidence="5" id="KW-0732">Signal</keyword>
<keyword evidence="8" id="KW-1185">Reference proteome</keyword>
<comment type="caution">
    <text evidence="7">The sequence shown here is derived from an EMBL/GenBank/DDBJ whole genome shotgun (WGS) entry which is preliminary data.</text>
</comment>
<keyword evidence="4" id="KW-0472">Membrane</keyword>
<dbReference type="PANTHER" id="PTHR47737">
    <property type="entry name" value="GLYCINE BETAINE/PROLINE BETAINE TRANSPORT SYSTEM PERMEASE PROTEIN PROW"/>
    <property type="match status" value="1"/>
</dbReference>
<proteinExistence type="predicted"/>